<gene>
    <name evidence="2" type="ORF">K6Y31_03615</name>
</gene>
<keyword evidence="3" id="KW-1185">Reference proteome</keyword>
<comment type="caution">
    <text evidence="2">The sequence shown here is derived from an EMBL/GenBank/DDBJ whole genome shotgun (WGS) entry which is preliminary data.</text>
</comment>
<dbReference type="Proteomes" id="UP001201273">
    <property type="component" value="Unassembled WGS sequence"/>
</dbReference>
<evidence type="ECO:0000313" key="3">
    <source>
        <dbReference type="Proteomes" id="UP001201273"/>
    </source>
</evidence>
<feature type="chain" id="PRO_5047136181" description="Lipoprotein" evidence="1">
    <location>
        <begin position="20"/>
        <end position="440"/>
    </location>
</feature>
<reference evidence="2 3" key="1">
    <citation type="journal article" date="2022" name="Environ. Microbiol. Rep.">
        <title>Eco-phylogenetic analyses reveal divergent evolution of vitamin B12 metabolism in the marine bacterial family 'Psychromonadaceae'.</title>
        <authorList>
            <person name="Jin X."/>
            <person name="Yang Y."/>
            <person name="Cao H."/>
            <person name="Gao B."/>
            <person name="Zhao Z."/>
        </authorList>
    </citation>
    <scope>NUCLEOTIDE SEQUENCE [LARGE SCALE GENOMIC DNA]</scope>
    <source>
        <strain evidence="2 3">MKS20</strain>
    </source>
</reference>
<accession>A0ABS8W7W2</accession>
<dbReference type="PROSITE" id="PS51257">
    <property type="entry name" value="PROKAR_LIPOPROTEIN"/>
    <property type="match status" value="1"/>
</dbReference>
<name>A0ABS8W7W2_9GAMM</name>
<proteinExistence type="predicted"/>
<keyword evidence="1" id="KW-0732">Signal</keyword>
<dbReference type="RefSeq" id="WP_233051488.1">
    <property type="nucleotide sequence ID" value="NZ_JAIMJA010000003.1"/>
</dbReference>
<protein>
    <recommendedName>
        <fullName evidence="4">Lipoprotein</fullName>
    </recommendedName>
</protein>
<sequence length="440" mass="49054">MKLYQYGLLAVALSLTACGGESINLSGKPVDGGTPTNPIAPTAELKVARTSSPHADVLVKCVKAQTRGDSCSLNELSFIYSETPNPTIDDIMNRLVVSDDWMINRFQDMLTNNNMPKTILPLFQSVRAIVISSDVRPSYFTPYSGAIYLDPDYLWLTNAEKATINQDDDYRAAYAKKFQFLTTGRFVYNNKTISSPGSLSDKTERSLASALPEFTGLLFHELAHARDIFHNTFISTLTPSDKKLSEIYHDRAIPQMSNQVFVNNYTLTNSDMQAISLNLFGGEESKDKAQQAKIEAYTAAEVGFLLEQEGANDQYAYYKTEEDFAMLFEESMMKKHFNIDRDVAYLEVPDITDPKCDDYIIGWGQRNRIAASLVRPRALAVVKKALANATGPELLAVEDFFNSLGSPTTLPLIGYCSAINPNSRSLSNSDYDPMRDIIRY</sequence>
<dbReference type="EMBL" id="JAIMJA010000003">
    <property type="protein sequence ID" value="MCE2593899.1"/>
    <property type="molecule type" value="Genomic_DNA"/>
</dbReference>
<feature type="signal peptide" evidence="1">
    <location>
        <begin position="1"/>
        <end position="19"/>
    </location>
</feature>
<evidence type="ECO:0000313" key="2">
    <source>
        <dbReference type="EMBL" id="MCE2593899.1"/>
    </source>
</evidence>
<evidence type="ECO:0000256" key="1">
    <source>
        <dbReference type="SAM" id="SignalP"/>
    </source>
</evidence>
<evidence type="ECO:0008006" key="4">
    <source>
        <dbReference type="Google" id="ProtNLM"/>
    </source>
</evidence>
<organism evidence="2 3">
    <name type="scientific">Motilimonas cestriensis</name>
    <dbReference type="NCBI Taxonomy" id="2742685"/>
    <lineage>
        <taxon>Bacteria</taxon>
        <taxon>Pseudomonadati</taxon>
        <taxon>Pseudomonadota</taxon>
        <taxon>Gammaproteobacteria</taxon>
        <taxon>Alteromonadales</taxon>
        <taxon>Alteromonadales genera incertae sedis</taxon>
        <taxon>Motilimonas</taxon>
    </lineage>
</organism>